<evidence type="ECO:0000256" key="4">
    <source>
        <dbReference type="ARBA" id="ARBA00006171"/>
    </source>
</evidence>
<dbReference type="NCBIfam" id="NF009695">
    <property type="entry name" value="PRK13222.1-2"/>
    <property type="match status" value="1"/>
</dbReference>
<dbReference type="EMBL" id="ANIN01000001">
    <property type="protein sequence ID" value="ELA09060.1"/>
    <property type="molecule type" value="Genomic_DNA"/>
</dbReference>
<accession>L2F854</accession>
<dbReference type="GO" id="GO:0005829">
    <property type="term" value="C:cytosol"/>
    <property type="evidence" value="ECO:0007669"/>
    <property type="project" value="TreeGrafter"/>
</dbReference>
<dbReference type="InterPro" id="IPR023214">
    <property type="entry name" value="HAD_sf"/>
</dbReference>
<comment type="cofactor">
    <cofactor evidence="2 10">
        <name>Mg(2+)</name>
        <dbReference type="ChEBI" id="CHEBI:18420"/>
    </cofactor>
</comment>
<dbReference type="SFLD" id="SFLDS00003">
    <property type="entry name" value="Haloacid_Dehalogenase"/>
    <property type="match status" value="1"/>
</dbReference>
<evidence type="ECO:0000256" key="1">
    <source>
        <dbReference type="ARBA" id="ARBA00000830"/>
    </source>
</evidence>
<dbReference type="PANTHER" id="PTHR43434">
    <property type="entry name" value="PHOSPHOGLYCOLATE PHOSPHATASE"/>
    <property type="match status" value="1"/>
</dbReference>
<dbReference type="NCBIfam" id="TIGR01449">
    <property type="entry name" value="PGP_bact"/>
    <property type="match status" value="1"/>
</dbReference>
<dbReference type="PATRIC" id="fig|1230338.3.peg.350"/>
<dbReference type="PANTHER" id="PTHR43434:SF1">
    <property type="entry name" value="PHOSPHOGLYCOLATE PHOSPHATASE"/>
    <property type="match status" value="1"/>
</dbReference>
<dbReference type="Proteomes" id="UP000023795">
    <property type="component" value="Unassembled WGS sequence"/>
</dbReference>
<feature type="binding site" evidence="10">
    <location>
        <position position="225"/>
    </location>
    <ligand>
        <name>Mg(2+)</name>
        <dbReference type="ChEBI" id="CHEBI:18420"/>
    </ligand>
</feature>
<dbReference type="UniPathway" id="UPA00865">
    <property type="reaction ID" value="UER00834"/>
</dbReference>
<dbReference type="HAMAP" id="MF_00495">
    <property type="entry name" value="GPH_hydrolase_bact"/>
    <property type="match status" value="1"/>
</dbReference>
<dbReference type="InterPro" id="IPR041492">
    <property type="entry name" value="HAD_2"/>
</dbReference>
<proteinExistence type="inferred from homology"/>
<dbReference type="Pfam" id="PF13419">
    <property type="entry name" value="HAD_2"/>
    <property type="match status" value="1"/>
</dbReference>
<protein>
    <recommendedName>
        <fullName evidence="5 10">Phosphoglycolate phosphatase</fullName>
        <shortName evidence="10">PGP</shortName>
        <shortName evidence="10">PGPase</shortName>
        <ecNumber evidence="5 10">3.1.3.18</ecNumber>
    </recommendedName>
</protein>
<keyword evidence="7 10" id="KW-0378">Hydrolase</keyword>
<keyword evidence="9 10" id="KW-0119">Carbohydrate metabolism</keyword>
<dbReference type="NCBIfam" id="TIGR01549">
    <property type="entry name" value="HAD-SF-IA-v1"/>
    <property type="match status" value="1"/>
</dbReference>
<comment type="function">
    <text evidence="10">Specifically catalyzes the dephosphorylation of 2-phosphoglycolate. Is involved in the dissimilation of the intracellular 2-phosphoglycolate formed during the DNA repair of 3'-phosphoglycolate ends, a major class of DNA lesions induced by oxidative stress.</text>
</comment>
<evidence type="ECO:0000313" key="11">
    <source>
        <dbReference type="EMBL" id="ELA09060.1"/>
    </source>
</evidence>
<evidence type="ECO:0000256" key="5">
    <source>
        <dbReference type="ARBA" id="ARBA00013078"/>
    </source>
</evidence>
<dbReference type="Gene3D" id="3.40.50.1000">
    <property type="entry name" value="HAD superfamily/HAD-like"/>
    <property type="match status" value="1"/>
</dbReference>
<keyword evidence="6 10" id="KW-0479">Metal-binding</keyword>
<evidence type="ECO:0000256" key="6">
    <source>
        <dbReference type="ARBA" id="ARBA00022723"/>
    </source>
</evidence>
<dbReference type="AlphaFoldDB" id="L2F854"/>
<dbReference type="GO" id="GO:0006281">
    <property type="term" value="P:DNA repair"/>
    <property type="evidence" value="ECO:0007669"/>
    <property type="project" value="TreeGrafter"/>
</dbReference>
<dbReference type="Gene3D" id="1.10.150.240">
    <property type="entry name" value="Putative phosphatase, domain 2"/>
    <property type="match status" value="1"/>
</dbReference>
<gene>
    <name evidence="11" type="ORF">MOMA_01585</name>
</gene>
<dbReference type="STRING" id="1230338.MOMA_01585"/>
<name>L2F854_9GAMM</name>
<dbReference type="GO" id="GO:0046872">
    <property type="term" value="F:metal ion binding"/>
    <property type="evidence" value="ECO:0007669"/>
    <property type="project" value="UniProtKB-KW"/>
</dbReference>
<organism evidence="11 12">
    <name type="scientific">Moraxella macacae 0408225</name>
    <dbReference type="NCBI Taxonomy" id="1230338"/>
    <lineage>
        <taxon>Bacteria</taxon>
        <taxon>Pseudomonadati</taxon>
        <taxon>Pseudomonadota</taxon>
        <taxon>Gammaproteobacteria</taxon>
        <taxon>Moraxellales</taxon>
        <taxon>Moraxellaceae</taxon>
        <taxon>Moraxella</taxon>
    </lineage>
</organism>
<feature type="binding site" evidence="10">
    <location>
        <position position="65"/>
    </location>
    <ligand>
        <name>Mg(2+)</name>
        <dbReference type="ChEBI" id="CHEBI:18420"/>
    </ligand>
</feature>
<evidence type="ECO:0000313" key="12">
    <source>
        <dbReference type="Proteomes" id="UP000023795"/>
    </source>
</evidence>
<dbReference type="InterPro" id="IPR037512">
    <property type="entry name" value="PGPase_prok"/>
</dbReference>
<dbReference type="GO" id="GO:0046295">
    <property type="term" value="P:glycolate biosynthetic process"/>
    <property type="evidence" value="ECO:0007669"/>
    <property type="project" value="UniProtKB-UniRule"/>
</dbReference>
<reference evidence="11 12" key="1">
    <citation type="journal article" date="2013" name="Genome Announc.">
        <title>Genome Sequence of Moraxella macacae 0408225, a Novel Bacterial Species Isolated from a Cynomolgus Macaque with Epistaxis.</title>
        <authorList>
            <person name="Ladner J.T."/>
            <person name="Whitehouse C.A."/>
            <person name="Koroleva G.I."/>
            <person name="Palacios G.F."/>
        </authorList>
    </citation>
    <scope>NUCLEOTIDE SEQUENCE [LARGE SCALE GENOMIC DNA]</scope>
    <source>
        <strain evidence="11 12">0408225</strain>
    </source>
</reference>
<dbReference type="GO" id="GO:0008967">
    <property type="term" value="F:phosphoglycolate phosphatase activity"/>
    <property type="evidence" value="ECO:0007669"/>
    <property type="project" value="UniProtKB-UniRule"/>
</dbReference>
<dbReference type="EC" id="3.1.3.18" evidence="5 10"/>
<keyword evidence="12" id="KW-1185">Reference proteome</keyword>
<dbReference type="PRINTS" id="PR00413">
    <property type="entry name" value="HADHALOGNASE"/>
</dbReference>
<feature type="active site" description="Nucleophile" evidence="10">
    <location>
        <position position="65"/>
    </location>
</feature>
<dbReference type="SFLD" id="SFLDG01135">
    <property type="entry name" value="C1.5.6:_HAD__Beta-PGM__Phospha"/>
    <property type="match status" value="1"/>
</dbReference>
<dbReference type="FunFam" id="3.40.50.1000:FF:000022">
    <property type="entry name" value="Phosphoglycolate phosphatase"/>
    <property type="match status" value="1"/>
</dbReference>
<dbReference type="GO" id="GO:0005975">
    <property type="term" value="P:carbohydrate metabolic process"/>
    <property type="evidence" value="ECO:0007669"/>
    <property type="project" value="InterPro"/>
</dbReference>
<evidence type="ECO:0000256" key="8">
    <source>
        <dbReference type="ARBA" id="ARBA00022842"/>
    </source>
</evidence>
<sequence>MGRKNFLSYNRWVWRWEWVKKKPTKNIGFSPKFCYTTTLSLSPNLQTKLQTKMTINPTATLLIFDLDGTLIDSVPDLALAVNACLTDLGLPHFDESHIRHWVGNGAPILMERVLRASGEDLSKLQLALELFFKHYTTFTCEKTVAYDGVDAGLHQLKQQGFTLAIVTNKPYQFVPIIVEKLSWQGLFDIMLGGDSLPVKKPNPAPLYHVCHQLNFNLADAFMIGDSKNDILAGQNAGIATLGLSYGYNYGQDIRDFNPTHTFDDFSDLVNFLLPKTN</sequence>
<dbReference type="SFLD" id="SFLDG01129">
    <property type="entry name" value="C1.5:_HAD__Beta-PGM__Phosphata"/>
    <property type="match status" value="1"/>
</dbReference>
<comment type="pathway">
    <text evidence="3 10">Organic acid metabolism; glycolate biosynthesis; glycolate from 2-phosphoglycolate: step 1/1.</text>
</comment>
<comment type="caution">
    <text evidence="11">The sequence shown here is derived from an EMBL/GenBank/DDBJ whole genome shotgun (WGS) entry which is preliminary data.</text>
</comment>
<evidence type="ECO:0000256" key="10">
    <source>
        <dbReference type="HAMAP-Rule" id="MF_00495"/>
    </source>
</evidence>
<dbReference type="InterPro" id="IPR050155">
    <property type="entry name" value="HAD-like_hydrolase_sf"/>
</dbReference>
<dbReference type="InterPro" id="IPR023198">
    <property type="entry name" value="PGP-like_dom2"/>
</dbReference>
<evidence type="ECO:0000256" key="7">
    <source>
        <dbReference type="ARBA" id="ARBA00022801"/>
    </source>
</evidence>
<evidence type="ECO:0000256" key="3">
    <source>
        <dbReference type="ARBA" id="ARBA00004818"/>
    </source>
</evidence>
<comment type="similarity">
    <text evidence="4 10">Belongs to the HAD-like hydrolase superfamily. CbbY/CbbZ/Gph/YieH family.</text>
</comment>
<dbReference type="SUPFAM" id="SSF56784">
    <property type="entry name" value="HAD-like"/>
    <property type="match status" value="1"/>
</dbReference>
<comment type="catalytic activity">
    <reaction evidence="1 10">
        <text>2-phosphoglycolate + H2O = glycolate + phosphate</text>
        <dbReference type="Rhea" id="RHEA:14369"/>
        <dbReference type="ChEBI" id="CHEBI:15377"/>
        <dbReference type="ChEBI" id="CHEBI:29805"/>
        <dbReference type="ChEBI" id="CHEBI:43474"/>
        <dbReference type="ChEBI" id="CHEBI:58033"/>
        <dbReference type="EC" id="3.1.3.18"/>
    </reaction>
</comment>
<evidence type="ECO:0000256" key="2">
    <source>
        <dbReference type="ARBA" id="ARBA00001946"/>
    </source>
</evidence>
<dbReference type="InterPro" id="IPR036412">
    <property type="entry name" value="HAD-like_sf"/>
</dbReference>
<dbReference type="InterPro" id="IPR006439">
    <property type="entry name" value="HAD-SF_hydro_IA"/>
</dbReference>
<evidence type="ECO:0000256" key="9">
    <source>
        <dbReference type="ARBA" id="ARBA00023277"/>
    </source>
</evidence>
<dbReference type="CDD" id="cd16417">
    <property type="entry name" value="HAD_PGPase"/>
    <property type="match status" value="1"/>
</dbReference>
<keyword evidence="8 10" id="KW-0460">Magnesium</keyword>
<dbReference type="eggNOG" id="COG0546">
    <property type="taxonomic scope" value="Bacteria"/>
</dbReference>
<feature type="binding site" evidence="10">
    <location>
        <position position="67"/>
    </location>
    <ligand>
        <name>Mg(2+)</name>
        <dbReference type="ChEBI" id="CHEBI:18420"/>
    </ligand>
</feature>